<evidence type="ECO:0000256" key="1">
    <source>
        <dbReference type="SAM" id="Coils"/>
    </source>
</evidence>
<reference evidence="3" key="1">
    <citation type="submission" date="2023-10" db="EMBL/GenBank/DDBJ databases">
        <authorList>
            <person name="Chen Y."/>
            <person name="Shah S."/>
            <person name="Dougan E. K."/>
            <person name="Thang M."/>
            <person name="Chan C."/>
        </authorList>
    </citation>
    <scope>NUCLEOTIDE SEQUENCE [LARGE SCALE GENOMIC DNA]</scope>
</reference>
<feature type="region of interest" description="Disordered" evidence="2">
    <location>
        <begin position="445"/>
        <end position="484"/>
    </location>
</feature>
<evidence type="ECO:0000313" key="3">
    <source>
        <dbReference type="EMBL" id="CAK0842314.1"/>
    </source>
</evidence>
<feature type="compositionally biased region" description="Basic and acidic residues" evidence="2">
    <location>
        <begin position="2062"/>
        <end position="2075"/>
    </location>
</feature>
<name>A0ABN9TB86_9DINO</name>
<evidence type="ECO:0000256" key="2">
    <source>
        <dbReference type="SAM" id="MobiDB-lite"/>
    </source>
</evidence>
<evidence type="ECO:0000313" key="4">
    <source>
        <dbReference type="Proteomes" id="UP001189429"/>
    </source>
</evidence>
<keyword evidence="4" id="KW-1185">Reference proteome</keyword>
<dbReference type="EMBL" id="CAUYUJ010014516">
    <property type="protein sequence ID" value="CAK0842314.1"/>
    <property type="molecule type" value="Genomic_DNA"/>
</dbReference>
<feature type="coiled-coil region" evidence="1">
    <location>
        <begin position="230"/>
        <end position="293"/>
    </location>
</feature>
<dbReference type="SUPFAM" id="SSF56219">
    <property type="entry name" value="DNase I-like"/>
    <property type="match status" value="1"/>
</dbReference>
<organism evidence="3 4">
    <name type="scientific">Prorocentrum cordatum</name>
    <dbReference type="NCBI Taxonomy" id="2364126"/>
    <lineage>
        <taxon>Eukaryota</taxon>
        <taxon>Sar</taxon>
        <taxon>Alveolata</taxon>
        <taxon>Dinophyceae</taxon>
        <taxon>Prorocentrales</taxon>
        <taxon>Prorocentraceae</taxon>
        <taxon>Prorocentrum</taxon>
    </lineage>
</organism>
<feature type="region of interest" description="Disordered" evidence="2">
    <location>
        <begin position="2037"/>
        <end position="2083"/>
    </location>
</feature>
<evidence type="ECO:0008006" key="5">
    <source>
        <dbReference type="Google" id="ProtNLM"/>
    </source>
</evidence>
<accession>A0ABN9TB86</accession>
<comment type="caution">
    <text evidence="3">The sequence shown here is derived from an EMBL/GenBank/DDBJ whole genome shotgun (WGS) entry which is preliminary data.</text>
</comment>
<protein>
    <recommendedName>
        <fullName evidence="5">RNase H type-1 domain-containing protein</fullName>
    </recommendedName>
</protein>
<keyword evidence="1" id="KW-0175">Coiled coil</keyword>
<dbReference type="InterPro" id="IPR036691">
    <property type="entry name" value="Endo/exonu/phosph_ase_sf"/>
</dbReference>
<proteinExistence type="predicted"/>
<dbReference type="Proteomes" id="UP001189429">
    <property type="component" value="Unassembled WGS sequence"/>
</dbReference>
<feature type="compositionally biased region" description="Basic and acidic residues" evidence="2">
    <location>
        <begin position="2037"/>
        <end position="2050"/>
    </location>
</feature>
<dbReference type="Gene3D" id="3.60.10.10">
    <property type="entry name" value="Endonuclease/exonuclease/phosphatase"/>
    <property type="match status" value="1"/>
</dbReference>
<sequence length="2083" mass="229190">MLSPRATLQDMEGPLAVQGTGKVECFGPRVPSSAPTRCPTADLLTLDDDQDADAHQEDWGVAALSRGGDEPALLKTALFETVPVRDERPGRGSAMPAPPPRRLQSEAYWELKAAAARYSHEIGTCNTGAPSSPPWPGVGREDARRIRAWLAPLLAALLALLGATSGLAQTCSSRSQPSSPTPSRAVLDKSIGMLESLADPSLVSIIEAKRAERAALVAQKRAGKPLHLQLQALEGKMAAAQRKLARQRDEVVPELQQRLAEARRMQEAASKELEQLQEEKAQLARRVVAEEQAPAGAAGPRGGGPHCGQAVISQLVANLEKLVGDTEGDGDAVPKPLVESLQSLLKLVKAAAEGGGGSVEEQKRKRDELLDRYLSGLPEEERAAKRLFDGPAGPPMLDWTTFVDGQFWASGGFHKEERHGGGLTWGGGGAYAGQGMGHCAPAAMGRQPPPFGPAAPQSVGLEGRPQHKGDDPAGMPQSRRRARRGARHVIAATFNANLSWARVEEFLEEEIGQLIKEGGIPILAVQENAKPAEWFHVTAAAQERRGWRVVGAPAVRTAEGGSSAGVALATPRCLSLSLAPGQDSWDIFPAGAAGRLCLGMTGVKGIGWVAFFSVYLFAGKPVTWALNAALLDAIVHWVCQMRIPWVAMGDFNNEPHAILNSPWNQEAKGQVLAWQGEGGTCRSKVVKQGAEEFKDRVIDFFWMDARLAVIFCPVKSFENMAYRPRRPTWIRADKPWHAYQIQVLKGPKQYPITRPPPVRQPEIPQSYPVPDLLHGSQRHLDQCWLDFCSAAEAELRSLFGWTESEARRYEGRGLTPEVVHRQLLPKHDSPVADRGPARAWRWAAGELAWIGQLVCCVLRGQSAPKAKSEALAGQFSTSGGGPPRTYNEEVAGQLRRAWRELFQARHHWDQLGLWSVGMLSTLRAIADVEPHIIGAQAILALQQLAKKRAQSWEQHLMRQRSKRFYERLGAKFPGSGGFLHRICHWKQAWKEPISSAKKLKLPADPQLAVTQEAQEWASIWRAGSGDYTKLWQVTQVQPQRMAHAQMLPAIDAVQVRTICRSYKWKTGLGLDGWHFGHLAWLSDEALKCLGDILMLCERLCSWPTSIRMLILFLVAKEDGGGRPIFLFPTPVRIWEAVRDPSVRQWERTHVRPYDWASPGRSSEHAVWRAMLDDEALEGTCFASITALMDLEKAYEYVALNLIWILGMVQQAPMSVLALSLESYAFPRAVREGQAVADLICTHVGLPAGSKCANRFLKMVLHPIRDVVARWPGTKLEITKFVDDLALRMVGRSVQLRAIFPDLARALIHLLESLLQLKVSKGVRGKSKFVSSGGSLAQELTQAMADIGLQHGESERWLGVDYQPQGPRKRTARSRRVQTARGRWCKAAALMRRGVRVRPVVQQGLKASVAYGATCAGTPPAVLKFVMAKTAAVRAGAGTFRSGTLGWAIAQRTDGAEQLRLAPLRAWMREAWDQPERRKEMAHAWGRQWPKVQRALAYGPAKFDAWRMVRGPAAATILTVHELGWHMEDAWTILDGAHDKWDIREVAPLEVLRAAERAIAKKKLMDWALADEMRQPLRPTPFLLPAKQLMRSKTTETWTRHHINSARTVALGGYPTQTVCYERGQVTSPMCPLCGKKKGTSMRVYFLCDADVCVTIRDGLTEPTLKNSFRDVVYLGEMAATKEEQGCRGGDTLFWKWARGLVADPVAEYQVPTPPDEYQWGDPDGEMVLSGWVATDGCALSPDVEEISTGGFAATTWCDAKKSEIQSLFGAVPVARPTSAHCEIWAVYQAVKHSVGLVGLLLDSKQVVQGLLAGKDLCVNSEQITAHLWKLVWDALEDEGLVPGESLQVVKIKSHMTKAQRACLSGESLMQYDMNRCADARAREGADHYAAPKWKVDQVQQCLKFQKRLLQYAASFRKLLRECEGPLTKGIAAHRWRRLYRDRILDGKNPYTGKPVREQARPSAPLMARAGGCMPHALFTQSGRCLRLVGQYAVIQDLPQCVAKQILDEISRVKCQQDAVLETAEALGVLEAVLRERRRSGGELPQGRRDPGVALGGLQSAHDPAHGPEAIDHVAGEGHGGAAE</sequence>
<gene>
    <name evidence="3" type="ORF">PCOR1329_LOCUS37229</name>
</gene>